<dbReference type="AlphaFoldDB" id="A0A7T1FV03"/>
<dbReference type="GO" id="GO:0019843">
    <property type="term" value="F:rRNA binding"/>
    <property type="evidence" value="ECO:0007669"/>
    <property type="project" value="UniProtKB-KW"/>
</dbReference>
<evidence type="ECO:0000313" key="5">
    <source>
        <dbReference type="EMBL" id="QPM99324.1"/>
    </source>
</evidence>
<dbReference type="InterPro" id="IPR002583">
    <property type="entry name" value="Ribosomal_bS20"/>
</dbReference>
<dbReference type="GeneID" id="65316671"/>
<keyword evidence="3 5" id="KW-0689">Ribosomal protein</keyword>
<gene>
    <name evidence="5" type="primary">rps20</name>
</gene>
<evidence type="ECO:0000256" key="3">
    <source>
        <dbReference type="ARBA" id="ARBA00022980"/>
    </source>
</evidence>
<keyword evidence="4" id="KW-0687">Ribonucleoprotein</keyword>
<dbReference type="EMBL" id="MT909785">
    <property type="protein sequence ID" value="QPM99324.1"/>
    <property type="molecule type" value="Genomic_DNA"/>
</dbReference>
<keyword evidence="2" id="KW-0694">RNA-binding</keyword>
<evidence type="ECO:0000256" key="4">
    <source>
        <dbReference type="ARBA" id="ARBA00023274"/>
    </source>
</evidence>
<evidence type="ECO:0000256" key="2">
    <source>
        <dbReference type="ARBA" id="ARBA00022884"/>
    </source>
</evidence>
<dbReference type="RefSeq" id="YP_010117109.1">
    <property type="nucleotide sequence ID" value="NC_056103.1"/>
</dbReference>
<keyword evidence="5" id="KW-0934">Plastid</keyword>
<dbReference type="Gene3D" id="1.20.58.110">
    <property type="entry name" value="Ribosomal protein S20"/>
    <property type="match status" value="1"/>
</dbReference>
<sequence length="91" mass="11115">MKQYKFNLKKIKRQTQLNKIYISRIKTFSKKCFIYIKKYQIEFNKFFLFLITKNLNLAYCALDKSLKKKIFHKNTISRKKSKLQTLVNLIL</sequence>
<evidence type="ECO:0000256" key="1">
    <source>
        <dbReference type="ARBA" id="ARBA00022730"/>
    </source>
</evidence>
<keyword evidence="5" id="KW-0150">Chloroplast</keyword>
<dbReference type="GO" id="GO:0005840">
    <property type="term" value="C:ribosome"/>
    <property type="evidence" value="ECO:0007669"/>
    <property type="project" value="UniProtKB-KW"/>
</dbReference>
<dbReference type="InterPro" id="IPR036510">
    <property type="entry name" value="Ribosomal_bS20_sf"/>
</dbReference>
<organism evidence="5">
    <name type="scientific">Pteridomonas danica</name>
    <dbReference type="NCBI Taxonomy" id="38822"/>
    <lineage>
        <taxon>Eukaryota</taxon>
        <taxon>Sar</taxon>
        <taxon>Stramenopiles</taxon>
        <taxon>Ochrophyta</taxon>
        <taxon>Dictyochophyceae</taxon>
        <taxon>Pedinellales</taxon>
        <taxon>Pteridomonas</taxon>
    </lineage>
</organism>
<dbReference type="NCBIfam" id="TIGR00029">
    <property type="entry name" value="S20"/>
    <property type="match status" value="1"/>
</dbReference>
<dbReference type="GO" id="GO:1990904">
    <property type="term" value="C:ribonucleoprotein complex"/>
    <property type="evidence" value="ECO:0007669"/>
    <property type="project" value="UniProtKB-KW"/>
</dbReference>
<name>A0A7T1FV03_9STRA</name>
<dbReference type="SUPFAM" id="SSF46992">
    <property type="entry name" value="Ribosomal protein S20"/>
    <property type="match status" value="1"/>
</dbReference>
<dbReference type="GO" id="GO:0006412">
    <property type="term" value="P:translation"/>
    <property type="evidence" value="ECO:0007669"/>
    <property type="project" value="InterPro"/>
</dbReference>
<reference evidence="5" key="1">
    <citation type="journal article" date="2021" name="Front. Plant Sci.">
        <title>Highly Reduced Plastid Genomes of the Non-photosynthetic Dictyochophyceans Pteridomonas spp. (Ochrophyta, SAR) Are Retained for tRNA-Glu-Based Organellar Heme Biosynthesis.</title>
        <authorList>
            <person name="Kayama M."/>
            <person name="Maciszewski K."/>
            <person name="Yabuki A."/>
            <person name="Miyashita H."/>
            <person name="Karnkowska A."/>
            <person name="Kamikawa R."/>
        </authorList>
    </citation>
    <scope>NUCLEOTIDE SEQUENCE</scope>
    <source>
        <strain evidence="5">NY0221</strain>
    </source>
</reference>
<protein>
    <submittedName>
        <fullName evidence="5">Ribosomal protein S20</fullName>
    </submittedName>
</protein>
<dbReference type="Pfam" id="PF01649">
    <property type="entry name" value="Ribosomal_S20p"/>
    <property type="match status" value="1"/>
</dbReference>
<dbReference type="GO" id="GO:0003735">
    <property type="term" value="F:structural constituent of ribosome"/>
    <property type="evidence" value="ECO:0007669"/>
    <property type="project" value="InterPro"/>
</dbReference>
<accession>A0A7T1FV03</accession>
<geneLocation type="chloroplast" evidence="5"/>
<proteinExistence type="predicted"/>
<keyword evidence="1" id="KW-0699">rRNA-binding</keyword>